<keyword evidence="2" id="KW-1185">Reference proteome</keyword>
<name>A0A1M7ZJ17_9BACT</name>
<dbReference type="InterPro" id="IPR035897">
    <property type="entry name" value="Toll_tir_struct_dom_sf"/>
</dbReference>
<evidence type="ECO:0000313" key="2">
    <source>
        <dbReference type="Proteomes" id="UP000184609"/>
    </source>
</evidence>
<protein>
    <submittedName>
        <fullName evidence="1">TIR domain-containing protein</fullName>
    </submittedName>
</protein>
<dbReference type="EMBL" id="FRXN01000006">
    <property type="protein sequence ID" value="SHO64905.1"/>
    <property type="molecule type" value="Genomic_DNA"/>
</dbReference>
<dbReference type="Proteomes" id="UP000184609">
    <property type="component" value="Unassembled WGS sequence"/>
</dbReference>
<evidence type="ECO:0000313" key="1">
    <source>
        <dbReference type="EMBL" id="SHO64905.1"/>
    </source>
</evidence>
<accession>A0A1M7ZJ17</accession>
<dbReference type="RefSeq" id="WP_166669856.1">
    <property type="nucleotide sequence ID" value="NZ_FRXN01000006.1"/>
</dbReference>
<sequence length="258" mass="28864">MNLFISWSGERSGLVAKALHQWIKCVIQSIEPFFSPNDIEGGTIWMDKLYNKLGSSSAGIICLTPENQHAPWIQFEAGALAKGLSDNRVFILLIGLESSDVSGPLSSFNHTSCTKEGIEKLMKNLNDLTGEKKLSSEIFSRVFSLNFPEINGIFESAIKLKSKDSITPERDAKDIQNEMLKLLRGLTNRVSDIEERTRPKQLEHRQAIYGDNIEKIVPLDLTKNNYYGSKKLNSLLKKMEEIEREKDLGESSSNGGGI</sequence>
<dbReference type="Gene3D" id="3.40.50.10140">
    <property type="entry name" value="Toll/interleukin-1 receptor homology (TIR) domain"/>
    <property type="match status" value="1"/>
</dbReference>
<organism evidence="1 2">
    <name type="scientific">Algoriphagus zhangzhouensis</name>
    <dbReference type="NCBI Taxonomy" id="1073327"/>
    <lineage>
        <taxon>Bacteria</taxon>
        <taxon>Pseudomonadati</taxon>
        <taxon>Bacteroidota</taxon>
        <taxon>Cytophagia</taxon>
        <taxon>Cytophagales</taxon>
        <taxon>Cyclobacteriaceae</taxon>
        <taxon>Algoriphagus</taxon>
    </lineage>
</organism>
<proteinExistence type="predicted"/>
<dbReference type="SUPFAM" id="SSF52200">
    <property type="entry name" value="Toll/Interleukin receptor TIR domain"/>
    <property type="match status" value="1"/>
</dbReference>
<reference evidence="2" key="1">
    <citation type="submission" date="2016-12" db="EMBL/GenBank/DDBJ databases">
        <authorList>
            <person name="Varghese N."/>
            <person name="Submissions S."/>
        </authorList>
    </citation>
    <scope>NUCLEOTIDE SEQUENCE [LARGE SCALE GENOMIC DNA]</scope>
    <source>
        <strain evidence="2">DSM 25035</strain>
    </source>
</reference>
<gene>
    <name evidence="1" type="ORF">SAMN04488108_3732</name>
</gene>
<dbReference type="AlphaFoldDB" id="A0A1M7ZJ17"/>